<reference evidence="2" key="1">
    <citation type="submission" date="2016-01" db="EMBL/GenBank/DDBJ databases">
        <authorList>
            <person name="Mcilroy J.S."/>
            <person name="Karst M S."/>
            <person name="Albertsen M."/>
        </authorList>
    </citation>
    <scope>NUCLEOTIDE SEQUENCE</scope>
    <source>
        <strain evidence="2">Cfx-K</strain>
    </source>
</reference>
<evidence type="ECO:0008006" key="4">
    <source>
        <dbReference type="Google" id="ProtNLM"/>
    </source>
</evidence>
<proteinExistence type="predicted"/>
<evidence type="ECO:0000313" key="3">
    <source>
        <dbReference type="Proteomes" id="UP000215027"/>
    </source>
</evidence>
<keyword evidence="1" id="KW-0472">Membrane</keyword>
<protein>
    <recommendedName>
        <fullName evidence="4">DUF1622 domain-containing protein</fullName>
    </recommendedName>
</protein>
<dbReference type="Pfam" id="PF07784">
    <property type="entry name" value="DUF1622"/>
    <property type="match status" value="1"/>
</dbReference>
<dbReference type="PANTHER" id="PTHR38468:SF1">
    <property type="entry name" value="SLL0939 PROTEIN"/>
    <property type="match status" value="1"/>
</dbReference>
<dbReference type="AlphaFoldDB" id="A0A160T4U4"/>
<organism evidence="2 3">
    <name type="scientific">Candidatus Promineifilum breve</name>
    <dbReference type="NCBI Taxonomy" id="1806508"/>
    <lineage>
        <taxon>Bacteria</taxon>
        <taxon>Bacillati</taxon>
        <taxon>Chloroflexota</taxon>
        <taxon>Ardenticatenia</taxon>
        <taxon>Candidatus Promineifilales</taxon>
        <taxon>Candidatus Promineifilaceae</taxon>
        <taxon>Candidatus Promineifilum</taxon>
    </lineage>
</organism>
<dbReference type="EMBL" id="LN890655">
    <property type="protein sequence ID" value="CUS04894.2"/>
    <property type="molecule type" value="Genomic_DNA"/>
</dbReference>
<evidence type="ECO:0000313" key="2">
    <source>
        <dbReference type="EMBL" id="CUS04894.2"/>
    </source>
</evidence>
<feature type="transmembrane region" description="Helical" evidence="1">
    <location>
        <begin position="65"/>
        <end position="87"/>
    </location>
</feature>
<dbReference type="RefSeq" id="WP_197699787.1">
    <property type="nucleotide sequence ID" value="NZ_LN890655.1"/>
</dbReference>
<accession>A0A160T4U4</accession>
<evidence type="ECO:0000256" key="1">
    <source>
        <dbReference type="SAM" id="Phobius"/>
    </source>
</evidence>
<name>A0A160T4U4_9CHLR</name>
<feature type="transmembrane region" description="Helical" evidence="1">
    <location>
        <begin position="93"/>
        <end position="113"/>
    </location>
</feature>
<sequence length="131" mass="14231">MLFSMIVSGTSSSLPEWIHEAAVVVEVLAVGIIAIGIIIALARFVQYSVIQRVPGDHYHALKVTLAKTLLLGLEMLVAADVIVTVALEATLESVLILGLLVVIRTFLSWSLVVEIEGHWPWKRPGQANHGE</sequence>
<keyword evidence="1" id="KW-0812">Transmembrane</keyword>
<dbReference type="Proteomes" id="UP000215027">
    <property type="component" value="Chromosome I"/>
</dbReference>
<feature type="transmembrane region" description="Helical" evidence="1">
    <location>
        <begin position="21"/>
        <end position="45"/>
    </location>
</feature>
<dbReference type="PANTHER" id="PTHR38468">
    <property type="entry name" value="SLL0939 PROTEIN"/>
    <property type="match status" value="1"/>
</dbReference>
<dbReference type="KEGG" id="pbf:CFX0092_A3016"/>
<keyword evidence="3" id="KW-1185">Reference proteome</keyword>
<dbReference type="InterPro" id="IPR012427">
    <property type="entry name" value="DUF1622"/>
</dbReference>
<gene>
    <name evidence="2" type="ORF">CFX0092_A3016</name>
</gene>
<keyword evidence="1" id="KW-1133">Transmembrane helix</keyword>